<sequence>MINKLFTLFLCASVLAFTSCSSDDDTITGTGPIDVLVEGALVSPQIGGPNEQNQVYIDLSTNVSTNVQRDTWDLGFYSGDDFRVTINGSIYMAAAALTSTDIDAINSTNTEVQNLQPDVKVGTFNAISGTYIDAPNGDINGTAISEISVSNSDNPVYLVNLGNEVGTTVPAVGSVNTQGDSRGWKKIRVLRNGDDYVLQYADLDATTHEEVTISKTPNYNFTHFSFNTNSIVSVEPIKSEWDLNFTVFTDIISGYGAYGYSDFVAINSKSEVEAYKIETEAISYDAFSKTDIINNNFSNDQRIIGTHWRSGGGPNSSPALYENVFFILKDGDGNFYKIKFISMYNAAGERGHPKFVYALLP</sequence>
<organism evidence="2 3">
    <name type="scientific">Bizionia paragorgiae</name>
    <dbReference type="NCBI Taxonomy" id="283786"/>
    <lineage>
        <taxon>Bacteria</taxon>
        <taxon>Pseudomonadati</taxon>
        <taxon>Bacteroidota</taxon>
        <taxon>Flavobacteriia</taxon>
        <taxon>Flavobacteriales</taxon>
        <taxon>Flavobacteriaceae</taxon>
        <taxon>Bizionia</taxon>
    </lineage>
</organism>
<evidence type="ECO:0000313" key="2">
    <source>
        <dbReference type="EMBL" id="SEA16617.1"/>
    </source>
</evidence>
<name>A0A1H3YYX6_BIZPA</name>
<dbReference type="STRING" id="283786.SAMN04487990_107148"/>
<dbReference type="InterPro" id="IPR025921">
    <property type="entry name" value="HmuY"/>
</dbReference>
<dbReference type="OrthoDB" id="1091850at2"/>
<dbReference type="PROSITE" id="PS51257">
    <property type="entry name" value="PROKAR_LIPOPROTEIN"/>
    <property type="match status" value="1"/>
</dbReference>
<feature type="signal peptide" evidence="1">
    <location>
        <begin position="1"/>
        <end position="22"/>
    </location>
</feature>
<dbReference type="AlphaFoldDB" id="A0A1H3YYX6"/>
<dbReference type="Pfam" id="PF14064">
    <property type="entry name" value="HmuY"/>
    <property type="match status" value="2"/>
</dbReference>
<gene>
    <name evidence="2" type="ORF">SAMN04487990_107148</name>
</gene>
<dbReference type="RefSeq" id="WP_092133456.1">
    <property type="nucleotide sequence ID" value="NZ_FNQK01000007.1"/>
</dbReference>
<feature type="chain" id="PRO_5011496405" evidence="1">
    <location>
        <begin position="23"/>
        <end position="361"/>
    </location>
</feature>
<evidence type="ECO:0000313" key="3">
    <source>
        <dbReference type="Proteomes" id="UP000198846"/>
    </source>
</evidence>
<proteinExistence type="predicted"/>
<keyword evidence="3" id="KW-1185">Reference proteome</keyword>
<keyword evidence="1" id="KW-0732">Signal</keyword>
<reference evidence="3" key="1">
    <citation type="submission" date="2016-10" db="EMBL/GenBank/DDBJ databases">
        <authorList>
            <person name="Varghese N."/>
            <person name="Submissions S."/>
        </authorList>
    </citation>
    <scope>NUCLEOTIDE SEQUENCE [LARGE SCALE GENOMIC DNA]</scope>
    <source>
        <strain evidence="3">DSM 23842</strain>
    </source>
</reference>
<dbReference type="EMBL" id="FNQK01000007">
    <property type="protein sequence ID" value="SEA16617.1"/>
    <property type="molecule type" value="Genomic_DNA"/>
</dbReference>
<dbReference type="CDD" id="cd12105">
    <property type="entry name" value="HmuY"/>
    <property type="match status" value="1"/>
</dbReference>
<evidence type="ECO:0000256" key="1">
    <source>
        <dbReference type="SAM" id="SignalP"/>
    </source>
</evidence>
<dbReference type="Proteomes" id="UP000198846">
    <property type="component" value="Unassembled WGS sequence"/>
</dbReference>
<accession>A0A1H3YYX6</accession>
<protein>
    <submittedName>
        <fullName evidence="2">HmuY protein</fullName>
    </submittedName>
</protein>